<name>A0A820TC17_9BILA</name>
<evidence type="ECO:0000313" key="3">
    <source>
        <dbReference type="Proteomes" id="UP000663838"/>
    </source>
</evidence>
<accession>A0A820TC17</accession>
<dbReference type="Proteomes" id="UP000663838">
    <property type="component" value="Unassembled WGS sequence"/>
</dbReference>
<dbReference type="EMBL" id="CAJNYV010000111">
    <property type="protein sequence ID" value="CAF3343408.1"/>
    <property type="molecule type" value="Genomic_DNA"/>
</dbReference>
<sequence>MALSSVKIPKYLVNYYGWSWLVEHSFKKSTHGDLMKTNDIMRSLIVHGKQIFGYVDRGVSTKNSTEQKMKEAVDESSMLNITGDGASWGYGTFTAKG</sequence>
<evidence type="ECO:0000313" key="1">
    <source>
        <dbReference type="EMBL" id="CAF3343408.1"/>
    </source>
</evidence>
<evidence type="ECO:0000313" key="2">
    <source>
        <dbReference type="EMBL" id="CAF4468798.1"/>
    </source>
</evidence>
<organism evidence="2 3">
    <name type="scientific">Rotaria socialis</name>
    <dbReference type="NCBI Taxonomy" id="392032"/>
    <lineage>
        <taxon>Eukaryota</taxon>
        <taxon>Metazoa</taxon>
        <taxon>Spiralia</taxon>
        <taxon>Gnathifera</taxon>
        <taxon>Rotifera</taxon>
        <taxon>Eurotatoria</taxon>
        <taxon>Bdelloidea</taxon>
        <taxon>Philodinida</taxon>
        <taxon>Philodinidae</taxon>
        <taxon>Rotaria</taxon>
    </lineage>
</organism>
<gene>
    <name evidence="1" type="ORF">KIK155_LOCUS2931</name>
    <name evidence="2" type="ORF">TOA249_LOCUS768</name>
</gene>
<protein>
    <submittedName>
        <fullName evidence="2">Uncharacterized protein</fullName>
    </submittedName>
</protein>
<dbReference type="Proteomes" id="UP000663865">
    <property type="component" value="Unassembled WGS sequence"/>
</dbReference>
<proteinExistence type="predicted"/>
<comment type="caution">
    <text evidence="2">The sequence shown here is derived from an EMBL/GenBank/DDBJ whole genome shotgun (WGS) entry which is preliminary data.</text>
</comment>
<reference evidence="2" key="1">
    <citation type="submission" date="2021-02" db="EMBL/GenBank/DDBJ databases">
        <authorList>
            <person name="Nowell W R."/>
        </authorList>
    </citation>
    <scope>NUCLEOTIDE SEQUENCE</scope>
</reference>
<dbReference type="EMBL" id="CAJOBS010000017">
    <property type="protein sequence ID" value="CAF4468798.1"/>
    <property type="molecule type" value="Genomic_DNA"/>
</dbReference>
<dbReference type="AlphaFoldDB" id="A0A820TC17"/>